<dbReference type="GO" id="GO:0000287">
    <property type="term" value="F:magnesium ion binding"/>
    <property type="evidence" value="ECO:0007669"/>
    <property type="project" value="InterPro"/>
</dbReference>
<dbReference type="InterPro" id="IPR036614">
    <property type="entry name" value="RusA-like_sf"/>
</dbReference>
<sequence>MKKYSLKIELKENPVPYKRTTQRAKFVCSDYMKYLEFRKLLQIEFLRQNKVAYFEAFDKNKTYEYNLKIGFKNKKHGDADNIVKCVLDALFKNDKGVLRGVYEVMSFKKAFLELEICEFNFNERL</sequence>
<organism evidence="1">
    <name type="scientific">Campylobacter sp. CCS1377</name>
    <dbReference type="NCBI Taxonomy" id="3158229"/>
    <lineage>
        <taxon>Bacteria</taxon>
        <taxon>Pseudomonadati</taxon>
        <taxon>Campylobacterota</taxon>
        <taxon>Epsilonproteobacteria</taxon>
        <taxon>Campylobacterales</taxon>
        <taxon>Campylobacteraceae</taxon>
        <taxon>Campylobacter</taxon>
    </lineage>
</organism>
<reference evidence="1" key="1">
    <citation type="submission" date="2024-05" db="EMBL/GenBank/DDBJ databases">
        <title>Campylobacter coli isolated from environmental waters in Slovenia.</title>
        <authorList>
            <person name="Zautner A.E."/>
            <person name="Bunk B."/>
            <person name="Riedel T."/>
            <person name="Sproeer C."/>
        </authorList>
    </citation>
    <scope>NUCLEOTIDE SEQUENCE</scope>
    <source>
        <strain evidence="1">CCS1377</strain>
    </source>
</reference>
<name>A0AAU7E5J4_9BACT</name>
<dbReference type="Gene3D" id="3.30.1330.70">
    <property type="entry name" value="Holliday junction resolvase RusA"/>
    <property type="match status" value="1"/>
</dbReference>
<dbReference type="GO" id="GO:0006281">
    <property type="term" value="P:DNA repair"/>
    <property type="evidence" value="ECO:0007669"/>
    <property type="project" value="InterPro"/>
</dbReference>
<accession>A0AAU7E5J4</accession>
<dbReference type="SUPFAM" id="SSF103084">
    <property type="entry name" value="Holliday junction resolvase RusA"/>
    <property type="match status" value="1"/>
</dbReference>
<proteinExistence type="predicted"/>
<dbReference type="EMBL" id="CP155620">
    <property type="protein sequence ID" value="XBJ28471.1"/>
    <property type="molecule type" value="Genomic_DNA"/>
</dbReference>
<dbReference type="RefSeq" id="WP_348518101.1">
    <property type="nucleotide sequence ID" value="NZ_CP155620.1"/>
</dbReference>
<gene>
    <name evidence="1" type="ORF">AAH949_05025</name>
</gene>
<dbReference type="AlphaFoldDB" id="A0AAU7E5J4"/>
<protein>
    <submittedName>
        <fullName evidence="1">Uncharacterized protein</fullName>
    </submittedName>
</protein>
<evidence type="ECO:0000313" key="1">
    <source>
        <dbReference type="EMBL" id="XBJ28471.1"/>
    </source>
</evidence>
<dbReference type="GO" id="GO:0006310">
    <property type="term" value="P:DNA recombination"/>
    <property type="evidence" value="ECO:0007669"/>
    <property type="project" value="InterPro"/>
</dbReference>